<dbReference type="SUPFAM" id="SSF63829">
    <property type="entry name" value="Calcium-dependent phosphotriesterase"/>
    <property type="match status" value="1"/>
</dbReference>
<dbReference type="PANTHER" id="PTHR35580:SF1">
    <property type="entry name" value="PHYTASE-LIKE DOMAIN-CONTAINING PROTEIN"/>
    <property type="match status" value="1"/>
</dbReference>
<comment type="caution">
    <text evidence="1">The sequence shown here is derived from an EMBL/GenBank/DDBJ whole genome shotgun (WGS) entry which is preliminary data.</text>
</comment>
<sequence length="458" mass="51279">MKNIVYILTIFCSIQFSPIWAQIDWIKQAGDTQRGDNGFSVAIDSKGNIYSTGNFSGTANFGKDIVVSSSFDSDCYLAKSDKDGNFLWVKTIGGKWGQTGNCVVVDNEDNIVLTGGAGLTTIIENIEYENNRGGGIFLVKYNTNGDLLWHKLYQDKSFADSQTLTTDKENNIVFSGRFENIDFDDNLLTSNGQVDIFLTKLNKDGDFLWTRNIGGNDDDSPSAVLIDSKGEIVLSGEIRNQITIDDKTIVANEYDDVFVSKFSKSGKLIWIKSFGGGHFDRVWDMAIDNLDNIYVTGDFIDSIYVEGKIILPEPNCHSNAYLIKYSSDSKLVWFKKFKSTGSNLGQSVTIDSKGNCYLAGYFYDDIKIGKYLLENTLQEGKGFIAKINKRGKINKAFMLPGEGMTEIWEMRYSQIDNKLVGLGRFSKRIIFSSNLALETENDNDILLLKINTKMKKSR</sequence>
<dbReference type="RefSeq" id="WP_120271609.1">
    <property type="nucleotide sequence ID" value="NZ_RAPN01000001.1"/>
</dbReference>
<dbReference type="Pfam" id="PF06739">
    <property type="entry name" value="SBBP"/>
    <property type="match status" value="1"/>
</dbReference>
<organism evidence="1 2">
    <name type="scientific">Mangrovibacterium diazotrophicum</name>
    <dbReference type="NCBI Taxonomy" id="1261403"/>
    <lineage>
        <taxon>Bacteria</taxon>
        <taxon>Pseudomonadati</taxon>
        <taxon>Bacteroidota</taxon>
        <taxon>Bacteroidia</taxon>
        <taxon>Marinilabiliales</taxon>
        <taxon>Prolixibacteraceae</taxon>
        <taxon>Mangrovibacterium</taxon>
    </lineage>
</organism>
<dbReference type="AlphaFoldDB" id="A0A419W413"/>
<dbReference type="InterPro" id="IPR052918">
    <property type="entry name" value="Motility_Chemotaxis_Reg"/>
</dbReference>
<evidence type="ECO:0000313" key="2">
    <source>
        <dbReference type="Proteomes" id="UP000283387"/>
    </source>
</evidence>
<dbReference type="OrthoDB" id="9811934at2"/>
<proteinExistence type="predicted"/>
<gene>
    <name evidence="1" type="ORF">BC643_0522</name>
</gene>
<dbReference type="PANTHER" id="PTHR35580">
    <property type="entry name" value="CELL SURFACE GLYCOPROTEIN (S-LAYER PROTEIN)-LIKE PROTEIN"/>
    <property type="match status" value="1"/>
</dbReference>
<dbReference type="InterPro" id="IPR011042">
    <property type="entry name" value="6-blade_b-propeller_TolB-like"/>
</dbReference>
<dbReference type="InterPro" id="IPR010620">
    <property type="entry name" value="SBBP_repeat"/>
</dbReference>
<dbReference type="Proteomes" id="UP000283387">
    <property type="component" value="Unassembled WGS sequence"/>
</dbReference>
<dbReference type="InterPro" id="IPR011047">
    <property type="entry name" value="Quinoprotein_ADH-like_sf"/>
</dbReference>
<accession>A0A419W413</accession>
<reference evidence="1 2" key="1">
    <citation type="submission" date="2018-09" db="EMBL/GenBank/DDBJ databases">
        <title>Genomic Encyclopedia of Archaeal and Bacterial Type Strains, Phase II (KMG-II): from individual species to whole genera.</title>
        <authorList>
            <person name="Goeker M."/>
        </authorList>
    </citation>
    <scope>NUCLEOTIDE SEQUENCE [LARGE SCALE GENOMIC DNA]</scope>
    <source>
        <strain evidence="1 2">DSM 27148</strain>
    </source>
</reference>
<protein>
    <submittedName>
        <fullName evidence="1">Beta-propeller repeat-containing protein</fullName>
    </submittedName>
</protein>
<dbReference type="Gene3D" id="2.120.10.30">
    <property type="entry name" value="TolB, C-terminal domain"/>
    <property type="match status" value="1"/>
</dbReference>
<dbReference type="EMBL" id="RAPN01000001">
    <property type="protein sequence ID" value="RKD90186.1"/>
    <property type="molecule type" value="Genomic_DNA"/>
</dbReference>
<keyword evidence="2" id="KW-1185">Reference proteome</keyword>
<evidence type="ECO:0000313" key="1">
    <source>
        <dbReference type="EMBL" id="RKD90186.1"/>
    </source>
</evidence>
<dbReference type="SUPFAM" id="SSF50998">
    <property type="entry name" value="Quinoprotein alcohol dehydrogenase-like"/>
    <property type="match status" value="1"/>
</dbReference>
<name>A0A419W413_9BACT</name>